<dbReference type="EMBL" id="JACCBU010000001">
    <property type="protein sequence ID" value="NYE74812.1"/>
    <property type="molecule type" value="Genomic_DNA"/>
</dbReference>
<gene>
    <name evidence="1" type="ORF">BKA15_006141</name>
</gene>
<dbReference type="InterPro" id="IPR023393">
    <property type="entry name" value="START-like_dom_sf"/>
</dbReference>
<dbReference type="Proteomes" id="UP000569914">
    <property type="component" value="Unassembled WGS sequence"/>
</dbReference>
<evidence type="ECO:0000313" key="1">
    <source>
        <dbReference type="EMBL" id="NYE74812.1"/>
    </source>
</evidence>
<dbReference type="Gene3D" id="3.30.530.20">
    <property type="match status" value="1"/>
</dbReference>
<evidence type="ECO:0000313" key="2">
    <source>
        <dbReference type="Proteomes" id="UP000569914"/>
    </source>
</evidence>
<dbReference type="Pfam" id="PF10604">
    <property type="entry name" value="Polyketide_cyc2"/>
    <property type="match status" value="1"/>
</dbReference>
<dbReference type="SUPFAM" id="SSF55961">
    <property type="entry name" value="Bet v1-like"/>
    <property type="match status" value="1"/>
</dbReference>
<comment type="caution">
    <text evidence="1">The sequence shown here is derived from an EMBL/GenBank/DDBJ whole genome shotgun (WGS) entry which is preliminary data.</text>
</comment>
<dbReference type="InterPro" id="IPR019587">
    <property type="entry name" value="Polyketide_cyclase/dehydratase"/>
</dbReference>
<dbReference type="PANTHER" id="PTHR39683:SF4">
    <property type="entry name" value="COENZYME Q-BINDING PROTEIN COQ10 START DOMAIN-CONTAINING PROTEIN"/>
    <property type="match status" value="1"/>
</dbReference>
<name>A0A7Y9IDN5_9ACTN</name>
<accession>A0A7Y9IDN5</accession>
<sequence>MSEQTSASIRIGAPPVAIMDVIADFEHYPEWVDSMRSAEVLSTGADGRAETVRMTLQHPLVSDTYVLRYAWQPERVDWKLVEGSLLKAMDGSYELAAAGDGSTVTYRLTVDVNLPMIGMFKRKAEKTIIDGALKGLKRRVEG</sequence>
<proteinExistence type="predicted"/>
<dbReference type="RefSeq" id="WP_179757385.1">
    <property type="nucleotide sequence ID" value="NZ_JACCBU010000001.1"/>
</dbReference>
<dbReference type="AlphaFoldDB" id="A0A7Y9IDN5"/>
<keyword evidence="2" id="KW-1185">Reference proteome</keyword>
<protein>
    <submittedName>
        <fullName evidence="1">Ribosome-associated toxin RatA of RatAB toxin-antitoxin module</fullName>
    </submittedName>
</protein>
<dbReference type="CDD" id="cd07819">
    <property type="entry name" value="SRPBCC_2"/>
    <property type="match status" value="1"/>
</dbReference>
<dbReference type="PANTHER" id="PTHR39683">
    <property type="entry name" value="CONSERVED PROTEIN TB16.3"/>
    <property type="match status" value="1"/>
</dbReference>
<reference evidence="1 2" key="1">
    <citation type="submission" date="2020-07" db="EMBL/GenBank/DDBJ databases">
        <title>Sequencing the genomes of 1000 actinobacteria strains.</title>
        <authorList>
            <person name="Klenk H.-P."/>
        </authorList>
    </citation>
    <scope>NUCLEOTIDE SEQUENCE [LARGE SCALE GENOMIC DNA]</scope>
    <source>
        <strain evidence="1 2">DSM 22083</strain>
    </source>
</reference>
<organism evidence="1 2">
    <name type="scientific">Microlunatus parietis</name>
    <dbReference type="NCBI Taxonomy" id="682979"/>
    <lineage>
        <taxon>Bacteria</taxon>
        <taxon>Bacillati</taxon>
        <taxon>Actinomycetota</taxon>
        <taxon>Actinomycetes</taxon>
        <taxon>Propionibacteriales</taxon>
        <taxon>Propionibacteriaceae</taxon>
        <taxon>Microlunatus</taxon>
    </lineage>
</organism>